<gene>
    <name evidence="1" type="ORF">DKX38_029393</name>
</gene>
<evidence type="ECO:0000313" key="1">
    <source>
        <dbReference type="EMBL" id="KAB5512365.1"/>
    </source>
</evidence>
<sequence>MKMKDDEILVIAEDDDSYAPAALPMVKESSFMHIARPARMSQKPPNLFFSSPGCCRYGEEVYPKTYCSKVCRKDIVLWLETRHGRYDYGNVIRIMKS</sequence>
<organism evidence="1 2">
    <name type="scientific">Salix brachista</name>
    <dbReference type="NCBI Taxonomy" id="2182728"/>
    <lineage>
        <taxon>Eukaryota</taxon>
        <taxon>Viridiplantae</taxon>
        <taxon>Streptophyta</taxon>
        <taxon>Embryophyta</taxon>
        <taxon>Tracheophyta</taxon>
        <taxon>Spermatophyta</taxon>
        <taxon>Magnoliopsida</taxon>
        <taxon>eudicotyledons</taxon>
        <taxon>Gunneridae</taxon>
        <taxon>Pentapetalae</taxon>
        <taxon>rosids</taxon>
        <taxon>fabids</taxon>
        <taxon>Malpighiales</taxon>
        <taxon>Salicaceae</taxon>
        <taxon>Saliceae</taxon>
        <taxon>Salix</taxon>
    </lineage>
</organism>
<dbReference type="EMBL" id="VDCV01000019">
    <property type="protein sequence ID" value="KAB5512365.1"/>
    <property type="molecule type" value="Genomic_DNA"/>
</dbReference>
<reference evidence="2" key="1">
    <citation type="journal article" date="2019" name="Gigascience">
        <title>De novo genome assembly of the endangered Acer yangbiense, a plant species with extremely small populations endemic to Yunnan Province, China.</title>
        <authorList>
            <person name="Yang J."/>
            <person name="Wariss H.M."/>
            <person name="Tao L."/>
            <person name="Zhang R."/>
            <person name="Yun Q."/>
            <person name="Hollingsworth P."/>
            <person name="Dao Z."/>
            <person name="Luo G."/>
            <person name="Guo H."/>
            <person name="Ma Y."/>
            <person name="Sun W."/>
        </authorList>
    </citation>
    <scope>NUCLEOTIDE SEQUENCE [LARGE SCALE GENOMIC DNA]</scope>
    <source>
        <strain evidence="2">cv. br00</strain>
    </source>
</reference>
<dbReference type="AlphaFoldDB" id="A0A5N5J3X1"/>
<name>A0A5N5J3X1_9ROSI</name>
<evidence type="ECO:0000313" key="2">
    <source>
        <dbReference type="Proteomes" id="UP000326939"/>
    </source>
</evidence>
<protein>
    <submittedName>
        <fullName evidence="1">Uncharacterized protein</fullName>
    </submittedName>
</protein>
<accession>A0A5N5J3X1</accession>
<dbReference type="Proteomes" id="UP000326939">
    <property type="component" value="Chromosome 19"/>
</dbReference>
<keyword evidence="2" id="KW-1185">Reference proteome</keyword>
<comment type="caution">
    <text evidence="1">The sequence shown here is derived from an EMBL/GenBank/DDBJ whole genome shotgun (WGS) entry which is preliminary data.</text>
</comment>
<proteinExistence type="predicted"/>